<dbReference type="Pfam" id="PF00534">
    <property type="entry name" value="Glycos_transf_1"/>
    <property type="match status" value="1"/>
</dbReference>
<dbReference type="InterPro" id="IPR039901">
    <property type="entry name" value="Kdotransferase"/>
</dbReference>
<keyword evidence="5" id="KW-0997">Cell inner membrane</keyword>
<feature type="domain" description="Glycosyl transferase family 1" evidence="12">
    <location>
        <begin position="294"/>
        <end position="404"/>
    </location>
</feature>
<evidence type="ECO:0000256" key="6">
    <source>
        <dbReference type="ARBA" id="ARBA00022679"/>
    </source>
</evidence>
<comment type="caution">
    <text evidence="14">The sequence shown here is derived from an EMBL/GenBank/DDBJ whole genome shotgun (WGS) entry which is preliminary data.</text>
</comment>
<evidence type="ECO:0000256" key="9">
    <source>
        <dbReference type="PIRSR" id="PIRSR639901-1"/>
    </source>
</evidence>
<feature type="transmembrane region" description="Helical" evidence="11">
    <location>
        <begin position="6"/>
        <end position="26"/>
    </location>
</feature>
<evidence type="ECO:0000256" key="4">
    <source>
        <dbReference type="ARBA" id="ARBA00019077"/>
    </source>
</evidence>
<dbReference type="Gene3D" id="3.40.50.2000">
    <property type="entry name" value="Glycogen Phosphorylase B"/>
    <property type="match status" value="1"/>
</dbReference>
<dbReference type="AlphaFoldDB" id="A0A3N9TCD7"/>
<dbReference type="InterPro" id="IPR038107">
    <property type="entry name" value="Glycos_transf_N_sf"/>
</dbReference>
<dbReference type="PANTHER" id="PTHR42755">
    <property type="entry name" value="3-DEOXY-MANNO-OCTULOSONATE CYTIDYLYLTRANSFERASE"/>
    <property type="match status" value="1"/>
</dbReference>
<comment type="catalytic activity">
    <reaction evidence="8 11">
        <text>lipid IVA (E. coli) + CMP-3-deoxy-beta-D-manno-octulosonate = alpha-Kdo-(2-&gt;6)-lipid IVA (E. coli) + CMP + H(+)</text>
        <dbReference type="Rhea" id="RHEA:28066"/>
        <dbReference type="ChEBI" id="CHEBI:15378"/>
        <dbReference type="ChEBI" id="CHEBI:58603"/>
        <dbReference type="ChEBI" id="CHEBI:60364"/>
        <dbReference type="ChEBI" id="CHEBI:60377"/>
        <dbReference type="ChEBI" id="CHEBI:85987"/>
        <dbReference type="EC" id="2.4.99.12"/>
    </reaction>
</comment>
<dbReference type="Proteomes" id="UP000281112">
    <property type="component" value="Unassembled WGS sequence"/>
</dbReference>
<evidence type="ECO:0000256" key="11">
    <source>
        <dbReference type="RuleBase" id="RU365103"/>
    </source>
</evidence>
<dbReference type="Pfam" id="PF04413">
    <property type="entry name" value="Glycos_transf_N"/>
    <property type="match status" value="1"/>
</dbReference>
<dbReference type="OrthoDB" id="9789797at2"/>
<gene>
    <name evidence="14" type="ORF">EES38_17870</name>
</gene>
<evidence type="ECO:0000256" key="8">
    <source>
        <dbReference type="ARBA" id="ARBA00049183"/>
    </source>
</evidence>
<dbReference type="RefSeq" id="WP_124938578.1">
    <property type="nucleotide sequence ID" value="NZ_RJVQ01000010.1"/>
</dbReference>
<evidence type="ECO:0000259" key="12">
    <source>
        <dbReference type="Pfam" id="PF00534"/>
    </source>
</evidence>
<comment type="similarity">
    <text evidence="11">Belongs to the glycosyltransferase group 1 family.</text>
</comment>
<dbReference type="EMBL" id="RJVQ01000010">
    <property type="protein sequence ID" value="RQW61729.1"/>
    <property type="molecule type" value="Genomic_DNA"/>
</dbReference>
<feature type="site" description="Transition state stabilizer" evidence="10">
    <location>
        <position position="213"/>
    </location>
</feature>
<dbReference type="GO" id="GO:0030313">
    <property type="term" value="C:cell envelope"/>
    <property type="evidence" value="ECO:0007669"/>
    <property type="project" value="UniProtKB-SubCell"/>
</dbReference>
<proteinExistence type="inferred from homology"/>
<evidence type="ECO:0000256" key="1">
    <source>
        <dbReference type="ARBA" id="ARBA00004196"/>
    </source>
</evidence>
<dbReference type="NCBIfam" id="NF004388">
    <property type="entry name" value="PRK05749.1-4"/>
    <property type="match status" value="1"/>
</dbReference>
<feature type="site" description="Transition state stabilizer" evidence="10">
    <location>
        <position position="135"/>
    </location>
</feature>
<feature type="active site" description="Proton acceptor" evidence="9">
    <location>
        <position position="65"/>
    </location>
</feature>
<accession>A0A3N9TCD7</accession>
<protein>
    <recommendedName>
        <fullName evidence="4 11">3-deoxy-D-manno-octulosonic acid transferase</fullName>
        <shortName evidence="11">Kdo transferase</shortName>
        <ecNumber evidence="3 11">2.4.99.12</ecNumber>
    </recommendedName>
    <alternativeName>
        <fullName evidence="7 11">Lipid IV(A) 3-deoxy-D-manno-octulosonic acid transferase</fullName>
    </alternativeName>
</protein>
<name>A0A3N9TCD7_9VIBR</name>
<evidence type="ECO:0000256" key="3">
    <source>
        <dbReference type="ARBA" id="ARBA00012621"/>
    </source>
</evidence>
<comment type="pathway">
    <text evidence="2 11">Bacterial outer membrane biogenesis; LPS core biosynthesis.</text>
</comment>
<evidence type="ECO:0000313" key="14">
    <source>
        <dbReference type="EMBL" id="RQW61729.1"/>
    </source>
</evidence>
<dbReference type="GO" id="GO:0043842">
    <property type="term" value="F:Kdo transferase activity"/>
    <property type="evidence" value="ECO:0007669"/>
    <property type="project" value="UniProtKB-EC"/>
</dbReference>
<dbReference type="GO" id="GO:0005886">
    <property type="term" value="C:plasma membrane"/>
    <property type="evidence" value="ECO:0007669"/>
    <property type="project" value="UniProtKB-SubCell"/>
</dbReference>
<evidence type="ECO:0000256" key="7">
    <source>
        <dbReference type="ARBA" id="ARBA00031445"/>
    </source>
</evidence>
<dbReference type="InterPro" id="IPR001296">
    <property type="entry name" value="Glyco_trans_1"/>
</dbReference>
<keyword evidence="11" id="KW-0448">Lipopolysaccharide biosynthesis</keyword>
<sequence>MLNPILTGLYNLLILIVSPIYLTVLIRKMSSLPNAQHRWLEYIGLGKIESESTRPIWIHAVSVGESMGIIPLIREIKKSHPAKCIIVTTTTSTGAQIIMSQLKDDVTHYFMPFDIPWCVRRFVTKINPETFIIMETELWPNTLSIVNSLSIPITVINARMSEKSCKSYQKLGSFFRRVLNKIDHIVCQNTSDRERFERLGMDTSKLSVSGSLKFDIKIDDAAIEKGVNIRSEFGDRPIWIAASTHQGEDEQLLTVHQQILKQLPNALLILVPRHPERFDSVFKLCTESFDTVRRTGKLPVKSSSQVYLADTMGELIALFAASDVCFMAGSLIGDKVGGHNPLEPAAVGLPVITGPSYYNFKDIYRCLFELGIAFEKSIPTEIAKTVCSHLENKNKLGDIKIKAKTFVEHNRGALHFTSSAILQYSNDTVDTAE</sequence>
<dbReference type="InterPro" id="IPR007507">
    <property type="entry name" value="Glycos_transf_N"/>
</dbReference>
<dbReference type="GO" id="GO:0009244">
    <property type="term" value="P:lipopolysaccharide core region biosynthetic process"/>
    <property type="evidence" value="ECO:0007669"/>
    <property type="project" value="UniProtKB-UniRule"/>
</dbReference>
<feature type="domain" description="3-deoxy-D-manno-octulosonic-acid transferase N-terminal" evidence="13">
    <location>
        <begin position="38"/>
        <end position="216"/>
    </location>
</feature>
<evidence type="ECO:0000256" key="2">
    <source>
        <dbReference type="ARBA" id="ARBA00004713"/>
    </source>
</evidence>
<dbReference type="SUPFAM" id="SSF53756">
    <property type="entry name" value="UDP-Glycosyltransferase/glycogen phosphorylase"/>
    <property type="match status" value="1"/>
</dbReference>
<comment type="function">
    <text evidence="11">Involved in lipopolysaccharide (LPS) biosynthesis. Catalyzes the transfer of 3-deoxy-D-manno-octulosonate (Kdo) residue(s) from CMP-Kdo to lipid IV(A), the tetraacyldisaccharide-1,4'-bisphosphate precursor of lipid A.</text>
</comment>
<keyword evidence="11" id="KW-0472">Membrane</keyword>
<dbReference type="GO" id="GO:0009245">
    <property type="term" value="P:lipid A biosynthetic process"/>
    <property type="evidence" value="ECO:0007669"/>
    <property type="project" value="TreeGrafter"/>
</dbReference>
<keyword evidence="11" id="KW-0812">Transmembrane</keyword>
<evidence type="ECO:0000256" key="10">
    <source>
        <dbReference type="PIRSR" id="PIRSR639901-2"/>
    </source>
</evidence>
<dbReference type="PANTHER" id="PTHR42755:SF1">
    <property type="entry name" value="3-DEOXY-D-MANNO-OCTULOSONIC ACID TRANSFERASE, MITOCHONDRIAL-RELATED"/>
    <property type="match status" value="1"/>
</dbReference>
<comment type="subcellular location">
    <subcellularLocation>
        <location evidence="1">Cell envelope</location>
    </subcellularLocation>
    <subcellularLocation>
        <location evidence="11">Cell membrane</location>
    </subcellularLocation>
</comment>
<evidence type="ECO:0000259" key="13">
    <source>
        <dbReference type="Pfam" id="PF04413"/>
    </source>
</evidence>
<organism evidence="14 15">
    <name type="scientific">Vibrio viridaestus</name>
    <dbReference type="NCBI Taxonomy" id="2487322"/>
    <lineage>
        <taxon>Bacteria</taxon>
        <taxon>Pseudomonadati</taxon>
        <taxon>Pseudomonadota</taxon>
        <taxon>Gammaproteobacteria</taxon>
        <taxon>Vibrionales</taxon>
        <taxon>Vibrionaceae</taxon>
        <taxon>Vibrio</taxon>
    </lineage>
</organism>
<dbReference type="EC" id="2.4.99.12" evidence="3 11"/>
<reference evidence="14 15" key="1">
    <citation type="submission" date="2018-11" db="EMBL/GenBank/DDBJ databases">
        <title>Vibrio LJC006 sp. nov., isolated from seawater during the bloom of the enteromorpha.</title>
        <authorList>
            <person name="Liang J."/>
        </authorList>
    </citation>
    <scope>NUCLEOTIDE SEQUENCE [LARGE SCALE GENOMIC DNA]</scope>
    <source>
        <strain evidence="14 15">LJC006</strain>
    </source>
</reference>
<keyword evidence="11" id="KW-1133">Transmembrane helix</keyword>
<keyword evidence="15" id="KW-1185">Reference proteome</keyword>
<dbReference type="Gene3D" id="3.40.50.11720">
    <property type="entry name" value="3-Deoxy-D-manno-octulosonic-acid transferase, N-terminal domain"/>
    <property type="match status" value="1"/>
</dbReference>
<evidence type="ECO:0000256" key="5">
    <source>
        <dbReference type="ARBA" id="ARBA00022519"/>
    </source>
</evidence>
<evidence type="ECO:0000313" key="15">
    <source>
        <dbReference type="Proteomes" id="UP000281112"/>
    </source>
</evidence>
<keyword evidence="6 11" id="KW-0808">Transferase</keyword>
<dbReference type="UniPathway" id="UPA00958"/>
<dbReference type="FunFam" id="3.40.50.11720:FF:000001">
    <property type="entry name" value="3-deoxy-D-manno-octulosonic acid transferase"/>
    <property type="match status" value="1"/>
</dbReference>
<keyword evidence="11" id="KW-1003">Cell membrane</keyword>